<dbReference type="Proteomes" id="UP000182945">
    <property type="component" value="Chromosome"/>
</dbReference>
<reference evidence="1 2" key="1">
    <citation type="submission" date="2016-11" db="EMBL/GenBank/DDBJ databases">
        <title>Complete genome sequencing of Virgibacillus halodenitrificans PDB-F2.</title>
        <authorList>
            <person name="Sun Z."/>
            <person name="Zhou Y."/>
            <person name="Li H."/>
        </authorList>
    </citation>
    <scope>NUCLEOTIDE SEQUENCE [LARGE SCALE GENOMIC DNA]</scope>
    <source>
        <strain evidence="1 2">PDB-F2</strain>
    </source>
</reference>
<evidence type="ECO:0000313" key="2">
    <source>
        <dbReference type="Proteomes" id="UP000182945"/>
    </source>
</evidence>
<gene>
    <name evidence="1" type="ORF">BME96_13230</name>
</gene>
<name>A0AAC9J1T0_VIRHA</name>
<accession>A0AAC9J1T0</accession>
<evidence type="ECO:0000313" key="1">
    <source>
        <dbReference type="EMBL" id="APC49099.1"/>
    </source>
</evidence>
<proteinExistence type="predicted"/>
<sequence>MFSFSSTPLTIKYAIIMPTFSKEKALSNDYSTIIKISSFPEIRKKSFALLLFLFSETLTDYSNYQEIIFHYLGNVFRNLGML</sequence>
<dbReference type="EMBL" id="CP017962">
    <property type="protein sequence ID" value="APC49099.1"/>
    <property type="molecule type" value="Genomic_DNA"/>
</dbReference>
<dbReference type="KEGG" id="vhl:BME96_13230"/>
<organism evidence="1 2">
    <name type="scientific">Virgibacillus halodenitrificans</name>
    <name type="common">Bacillus halodenitrificans</name>
    <dbReference type="NCBI Taxonomy" id="1482"/>
    <lineage>
        <taxon>Bacteria</taxon>
        <taxon>Bacillati</taxon>
        <taxon>Bacillota</taxon>
        <taxon>Bacilli</taxon>
        <taxon>Bacillales</taxon>
        <taxon>Bacillaceae</taxon>
        <taxon>Virgibacillus</taxon>
    </lineage>
</organism>
<protein>
    <submittedName>
        <fullName evidence="1">Uncharacterized protein</fullName>
    </submittedName>
</protein>
<dbReference type="AlphaFoldDB" id="A0AAC9J1T0"/>